<name>A0AAE4RG95_MYCIT</name>
<dbReference type="Proteomes" id="UP001187143">
    <property type="component" value="Unassembled WGS sequence"/>
</dbReference>
<gene>
    <name evidence="1" type="ORF">R4F53_18800</name>
</gene>
<dbReference type="AlphaFoldDB" id="A0AAE4RG95"/>
<dbReference type="EMBL" id="JAWLLD010000022">
    <property type="protein sequence ID" value="MDV7014342.1"/>
    <property type="molecule type" value="Genomic_DNA"/>
</dbReference>
<protein>
    <submittedName>
        <fullName evidence="1">Uncharacterized protein</fullName>
    </submittedName>
</protein>
<sequence length="102" mass="10768">MTAAALHTCQKPRPQGRGALAVAGRAKLRAALTERAAPCGCDCDCCRCNPDPLTDLEAQRALRHVTNYAAVAYALGEVVLVGCRDCDGCGGWVPTFIEAAHR</sequence>
<proteinExistence type="predicted"/>
<accession>A0AAE4RG95</accession>
<organism evidence="1 2">
    <name type="scientific">Mycobacterium intracellulare</name>
    <dbReference type="NCBI Taxonomy" id="1767"/>
    <lineage>
        <taxon>Bacteria</taxon>
        <taxon>Bacillati</taxon>
        <taxon>Actinomycetota</taxon>
        <taxon>Actinomycetes</taxon>
        <taxon>Mycobacteriales</taxon>
        <taxon>Mycobacteriaceae</taxon>
        <taxon>Mycobacterium</taxon>
        <taxon>Mycobacterium avium complex (MAC)</taxon>
    </lineage>
</organism>
<evidence type="ECO:0000313" key="2">
    <source>
        <dbReference type="Proteomes" id="UP001187143"/>
    </source>
</evidence>
<dbReference type="RefSeq" id="WP_225325308.1">
    <property type="nucleotide sequence ID" value="NZ_JAEKMV010000031.1"/>
</dbReference>
<comment type="caution">
    <text evidence="1">The sequence shown here is derived from an EMBL/GenBank/DDBJ whole genome shotgun (WGS) entry which is preliminary data.</text>
</comment>
<evidence type="ECO:0000313" key="1">
    <source>
        <dbReference type="EMBL" id="MDV7014342.1"/>
    </source>
</evidence>
<reference evidence="1" key="1">
    <citation type="submission" date="2023-10" db="EMBL/GenBank/DDBJ databases">
        <title>Characterization and genome sequence of Mycobacterium intracellulare ABSURDO, a novel pathogenic isolate with three colony morphotypes that vary in growth and acid-fastness.</title>
        <authorList>
            <person name="Jude B.A."/>
            <person name="Robinson R.T."/>
        </authorList>
    </citation>
    <scope>NUCLEOTIDE SEQUENCE</scope>
    <source>
        <strain evidence="1">ABSURDO Component B</strain>
    </source>
</reference>